<dbReference type="Pfam" id="PF01479">
    <property type="entry name" value="S4"/>
    <property type="match status" value="1"/>
</dbReference>
<dbReference type="InterPro" id="IPR004538">
    <property type="entry name" value="Hemolysin_A/TlyA"/>
</dbReference>
<dbReference type="AlphaFoldDB" id="A0A6J4RH68"/>
<dbReference type="PANTHER" id="PTHR32319">
    <property type="entry name" value="BACTERIAL HEMOLYSIN-LIKE PROTEIN"/>
    <property type="match status" value="1"/>
</dbReference>
<dbReference type="SMART" id="SM00363">
    <property type="entry name" value="S4"/>
    <property type="match status" value="1"/>
</dbReference>
<dbReference type="EMBL" id="CADCVK010000148">
    <property type="protein sequence ID" value="CAA9472610.1"/>
    <property type="molecule type" value="Genomic_DNA"/>
</dbReference>
<dbReference type="Gene3D" id="3.40.50.150">
    <property type="entry name" value="Vaccinia Virus protein VP39"/>
    <property type="match status" value="1"/>
</dbReference>
<accession>A0A6J4RH68</accession>
<dbReference type="SUPFAM" id="SSF55174">
    <property type="entry name" value="Alpha-L RNA-binding motif"/>
    <property type="match status" value="1"/>
</dbReference>
<keyword evidence="1 3" id="KW-0694">RNA-binding</keyword>
<dbReference type="PROSITE" id="PS50889">
    <property type="entry name" value="S4"/>
    <property type="match status" value="1"/>
</dbReference>
<dbReference type="Pfam" id="PF01728">
    <property type="entry name" value="FtsJ"/>
    <property type="match status" value="1"/>
</dbReference>
<evidence type="ECO:0000256" key="3">
    <source>
        <dbReference type="PROSITE-ProRule" id="PRU00182"/>
    </source>
</evidence>
<evidence type="ECO:0000256" key="1">
    <source>
        <dbReference type="ARBA" id="ARBA00022884"/>
    </source>
</evidence>
<dbReference type="InterPro" id="IPR047048">
    <property type="entry name" value="TlyA"/>
</dbReference>
<sequence length="263" mass="27204">MEAKGQRLDTLMVERGLAESRSRAQGLILAGAVRVGGDVVTKAGLRVPPDKPLSVAQGDRFVSRAGEKLDAALDAFGIGVAGRPCLDAGASTGGFTDVLLKRGAEKVLAVDVGYGQLDWSLRQHPRVTVLERTNVRHLKGADLPFAPDLMVADLSFISLAVALRTLLSTTPSIGEAVVLVKPQFEAGPDLVGRGGLVGDPEVRAGVILDVVGSFEALGFGAVDLAPAAVTGRKSGNQEYPLRLLRGTATALNAGRVRGVVAGA</sequence>
<dbReference type="InterPro" id="IPR036986">
    <property type="entry name" value="S4_RNA-bd_sf"/>
</dbReference>
<evidence type="ECO:0000259" key="4">
    <source>
        <dbReference type="SMART" id="SM00363"/>
    </source>
</evidence>
<dbReference type="InterPro" id="IPR029063">
    <property type="entry name" value="SAM-dependent_MTases_sf"/>
</dbReference>
<dbReference type="GO" id="GO:0032259">
    <property type="term" value="P:methylation"/>
    <property type="evidence" value="ECO:0007669"/>
    <property type="project" value="UniProtKB-KW"/>
</dbReference>
<organism evidence="5">
    <name type="scientific">uncultured Rubrobacteraceae bacterium</name>
    <dbReference type="NCBI Taxonomy" id="349277"/>
    <lineage>
        <taxon>Bacteria</taxon>
        <taxon>Bacillati</taxon>
        <taxon>Actinomycetota</taxon>
        <taxon>Rubrobacteria</taxon>
        <taxon>Rubrobacterales</taxon>
        <taxon>Rubrobacteraceae</taxon>
        <taxon>environmental samples</taxon>
    </lineage>
</organism>
<evidence type="ECO:0000313" key="5">
    <source>
        <dbReference type="EMBL" id="CAA9472610.1"/>
    </source>
</evidence>
<keyword evidence="5" id="KW-0808">Transferase</keyword>
<dbReference type="Gene3D" id="3.10.290.10">
    <property type="entry name" value="RNA-binding S4 domain"/>
    <property type="match status" value="1"/>
</dbReference>
<dbReference type="PANTHER" id="PTHR32319:SF0">
    <property type="entry name" value="BACTERIAL HEMOLYSIN-LIKE PROTEIN"/>
    <property type="match status" value="1"/>
</dbReference>
<name>A0A6J4RH68_9ACTN</name>
<evidence type="ECO:0000256" key="2">
    <source>
        <dbReference type="ARBA" id="ARBA00029460"/>
    </source>
</evidence>
<dbReference type="InterPro" id="IPR002877">
    <property type="entry name" value="RNA_MeTrfase_FtsJ_dom"/>
</dbReference>
<dbReference type="GO" id="GO:0003723">
    <property type="term" value="F:RNA binding"/>
    <property type="evidence" value="ECO:0007669"/>
    <property type="project" value="UniProtKB-KW"/>
</dbReference>
<dbReference type="InterPro" id="IPR002942">
    <property type="entry name" value="S4_RNA-bd"/>
</dbReference>
<reference evidence="5" key="1">
    <citation type="submission" date="2020-02" db="EMBL/GenBank/DDBJ databases">
        <authorList>
            <person name="Meier V. D."/>
        </authorList>
    </citation>
    <scope>NUCLEOTIDE SEQUENCE</scope>
    <source>
        <strain evidence="5">AVDCRST_MAG12</strain>
    </source>
</reference>
<dbReference type="SUPFAM" id="SSF53335">
    <property type="entry name" value="S-adenosyl-L-methionine-dependent methyltransferases"/>
    <property type="match status" value="1"/>
</dbReference>
<dbReference type="CDD" id="cd00165">
    <property type="entry name" value="S4"/>
    <property type="match status" value="1"/>
</dbReference>
<keyword evidence="5" id="KW-0489">Methyltransferase</keyword>
<dbReference type="NCBIfam" id="TIGR00478">
    <property type="entry name" value="tly"/>
    <property type="match status" value="1"/>
</dbReference>
<gene>
    <name evidence="5" type="ORF">AVDCRST_MAG12-906</name>
</gene>
<feature type="domain" description="RNA-binding S4" evidence="4">
    <location>
        <begin position="6"/>
        <end position="67"/>
    </location>
</feature>
<dbReference type="GO" id="GO:0008168">
    <property type="term" value="F:methyltransferase activity"/>
    <property type="evidence" value="ECO:0007669"/>
    <property type="project" value="UniProtKB-KW"/>
</dbReference>
<comment type="similarity">
    <text evidence="2">Belongs to the TlyA family.</text>
</comment>
<dbReference type="CDD" id="cd02440">
    <property type="entry name" value="AdoMet_MTases"/>
    <property type="match status" value="1"/>
</dbReference>
<proteinExistence type="inferred from homology"/>
<protein>
    <submittedName>
        <fullName evidence="5">RNA binding methyltransferase FtsJ like</fullName>
    </submittedName>
</protein>
<dbReference type="PIRSF" id="PIRSF005578">
    <property type="entry name" value="TlyA"/>
    <property type="match status" value="1"/>
</dbReference>